<gene>
    <name evidence="2" type="ORF">Bhyg_08049</name>
</gene>
<dbReference type="Proteomes" id="UP001151699">
    <property type="component" value="Chromosome B"/>
</dbReference>
<sequence>MANFQNINTKKLYKLKVVDISSMLSNHLNEEADTVTGITKGPNHLTEDKLYLGQKSEGCGDTRGPQEGKREAVQVAPWEIN</sequence>
<reference evidence="2" key="1">
    <citation type="submission" date="2022-07" db="EMBL/GenBank/DDBJ databases">
        <authorList>
            <person name="Trinca V."/>
            <person name="Uliana J.V.C."/>
            <person name="Torres T.T."/>
            <person name="Ward R.J."/>
            <person name="Monesi N."/>
        </authorList>
    </citation>
    <scope>NUCLEOTIDE SEQUENCE</scope>
    <source>
        <strain evidence="2">HSMRA1968</strain>
        <tissue evidence="2">Whole embryos</tissue>
    </source>
</reference>
<accession>A0A9Q0S3Y7</accession>
<evidence type="ECO:0000313" key="3">
    <source>
        <dbReference type="Proteomes" id="UP001151699"/>
    </source>
</evidence>
<organism evidence="2 3">
    <name type="scientific">Pseudolycoriella hygida</name>
    <dbReference type="NCBI Taxonomy" id="35572"/>
    <lineage>
        <taxon>Eukaryota</taxon>
        <taxon>Metazoa</taxon>
        <taxon>Ecdysozoa</taxon>
        <taxon>Arthropoda</taxon>
        <taxon>Hexapoda</taxon>
        <taxon>Insecta</taxon>
        <taxon>Pterygota</taxon>
        <taxon>Neoptera</taxon>
        <taxon>Endopterygota</taxon>
        <taxon>Diptera</taxon>
        <taxon>Nematocera</taxon>
        <taxon>Sciaroidea</taxon>
        <taxon>Sciaridae</taxon>
        <taxon>Pseudolycoriella</taxon>
    </lineage>
</organism>
<protein>
    <submittedName>
        <fullName evidence="2">Uncharacterized protein</fullName>
    </submittedName>
</protein>
<comment type="caution">
    <text evidence="2">The sequence shown here is derived from an EMBL/GenBank/DDBJ whole genome shotgun (WGS) entry which is preliminary data.</text>
</comment>
<proteinExistence type="predicted"/>
<name>A0A9Q0S3Y7_9DIPT</name>
<evidence type="ECO:0000313" key="2">
    <source>
        <dbReference type="EMBL" id="KAJ6643093.1"/>
    </source>
</evidence>
<dbReference type="EMBL" id="WJQU01000002">
    <property type="protein sequence ID" value="KAJ6643093.1"/>
    <property type="molecule type" value="Genomic_DNA"/>
</dbReference>
<feature type="compositionally biased region" description="Basic and acidic residues" evidence="1">
    <location>
        <begin position="58"/>
        <end position="72"/>
    </location>
</feature>
<dbReference type="AlphaFoldDB" id="A0A9Q0S3Y7"/>
<evidence type="ECO:0000256" key="1">
    <source>
        <dbReference type="SAM" id="MobiDB-lite"/>
    </source>
</evidence>
<feature type="region of interest" description="Disordered" evidence="1">
    <location>
        <begin position="54"/>
        <end position="81"/>
    </location>
</feature>
<keyword evidence="3" id="KW-1185">Reference proteome</keyword>